<reference evidence="4" key="1">
    <citation type="submission" date="2017-06" db="EMBL/GenBank/DDBJ databases">
        <title>Complete Genome Sequence of Mycobacterium shigaense.</title>
        <authorList>
            <person name="Fukano H."/>
            <person name="Yoshida M."/>
            <person name="Kazumi Y."/>
            <person name="Ogura Y."/>
            <person name="Mitarai S."/>
            <person name="Hayashi T."/>
            <person name="Hoshino Y."/>
        </authorList>
    </citation>
    <scope>NUCLEOTIDE SEQUENCE [LARGE SCALE GENOMIC DNA]</scope>
    <source>
        <strain evidence="4">UN-152</strain>
    </source>
</reference>
<dbReference type="KEGG" id="mshg:MSG_01889"/>
<evidence type="ECO:0000256" key="1">
    <source>
        <dbReference type="SAM" id="SignalP"/>
    </source>
</evidence>
<dbReference type="InterPro" id="IPR007969">
    <property type="entry name" value="DUF732"/>
</dbReference>
<keyword evidence="1" id="KW-0732">Signal</keyword>
<dbReference type="RefSeq" id="WP_096439032.1">
    <property type="nucleotide sequence ID" value="NZ_AP018164.1"/>
</dbReference>
<gene>
    <name evidence="3" type="ORF">MSG_01889</name>
</gene>
<name>A0A1Z4EGH9_9MYCO</name>
<organism evidence="3 4">
    <name type="scientific">Mycobacterium shigaense</name>
    <dbReference type="NCBI Taxonomy" id="722731"/>
    <lineage>
        <taxon>Bacteria</taxon>
        <taxon>Bacillati</taxon>
        <taxon>Actinomycetota</taxon>
        <taxon>Actinomycetes</taxon>
        <taxon>Mycobacteriales</taxon>
        <taxon>Mycobacteriaceae</taxon>
        <taxon>Mycobacterium</taxon>
        <taxon>Mycobacterium simiae complex</taxon>
    </lineage>
</organism>
<proteinExistence type="predicted"/>
<protein>
    <recommendedName>
        <fullName evidence="2">DUF732 domain-containing protein</fullName>
    </recommendedName>
</protein>
<keyword evidence="4" id="KW-1185">Reference proteome</keyword>
<dbReference type="EMBL" id="AP018164">
    <property type="protein sequence ID" value="BAX92042.1"/>
    <property type="molecule type" value="Genomic_DNA"/>
</dbReference>
<feature type="domain" description="DUF732" evidence="2">
    <location>
        <begin position="25"/>
        <end position="95"/>
    </location>
</feature>
<accession>A0A1Z4EGH9</accession>
<sequence length="119" mass="12430">MRIAVAVIPIALALILAPTARADTDSDFLNGLAGVGITYPDRAATIRRGHLVCEALTTGGFTYTETVYGMARMSGSTVAAENAFAAAAIGFYCPNLDRLINPAQDSFPPDARLVLTTPA</sequence>
<evidence type="ECO:0000259" key="2">
    <source>
        <dbReference type="Pfam" id="PF05305"/>
    </source>
</evidence>
<evidence type="ECO:0000313" key="4">
    <source>
        <dbReference type="Proteomes" id="UP000217736"/>
    </source>
</evidence>
<feature type="chain" id="PRO_5012644902" description="DUF732 domain-containing protein" evidence="1">
    <location>
        <begin position="23"/>
        <end position="119"/>
    </location>
</feature>
<feature type="signal peptide" evidence="1">
    <location>
        <begin position="1"/>
        <end position="22"/>
    </location>
</feature>
<dbReference type="Proteomes" id="UP000217736">
    <property type="component" value="Chromosome"/>
</dbReference>
<evidence type="ECO:0000313" key="3">
    <source>
        <dbReference type="EMBL" id="BAX92042.1"/>
    </source>
</evidence>
<dbReference type="AlphaFoldDB" id="A0A1Z4EGH9"/>
<dbReference type="Pfam" id="PF05305">
    <property type="entry name" value="DUF732"/>
    <property type="match status" value="1"/>
</dbReference>